<evidence type="ECO:0000256" key="2">
    <source>
        <dbReference type="SAM" id="MobiDB-lite"/>
    </source>
</evidence>
<organism evidence="3">
    <name type="scientific">Heterosigma akashiwo</name>
    <name type="common">Chromophytic alga</name>
    <name type="synonym">Heterosigma carterae</name>
    <dbReference type="NCBI Taxonomy" id="2829"/>
    <lineage>
        <taxon>Eukaryota</taxon>
        <taxon>Sar</taxon>
        <taxon>Stramenopiles</taxon>
        <taxon>Ochrophyta</taxon>
        <taxon>Raphidophyceae</taxon>
        <taxon>Chattonellales</taxon>
        <taxon>Chattonellaceae</taxon>
        <taxon>Heterosigma</taxon>
    </lineage>
</organism>
<dbReference type="EMBL" id="HBIU01011536">
    <property type="protein sequence ID" value="CAE0626405.1"/>
    <property type="molecule type" value="Transcribed_RNA"/>
</dbReference>
<dbReference type="GO" id="GO:0060271">
    <property type="term" value="P:cilium assembly"/>
    <property type="evidence" value="ECO:0007669"/>
    <property type="project" value="TreeGrafter"/>
</dbReference>
<name>A0A7S3XMW6_HETAK</name>
<dbReference type="AlphaFoldDB" id="A0A7S3XMW6"/>
<proteinExistence type="predicted"/>
<evidence type="ECO:0000313" key="3">
    <source>
        <dbReference type="EMBL" id="CAE0626405.1"/>
    </source>
</evidence>
<gene>
    <name evidence="3" type="ORF">HAKA00212_LOCUS5080</name>
</gene>
<dbReference type="GO" id="GO:0005815">
    <property type="term" value="C:microtubule organizing center"/>
    <property type="evidence" value="ECO:0007669"/>
    <property type="project" value="TreeGrafter"/>
</dbReference>
<feature type="coiled-coil region" evidence="1">
    <location>
        <begin position="75"/>
        <end position="116"/>
    </location>
</feature>
<feature type="region of interest" description="Disordered" evidence="2">
    <location>
        <begin position="252"/>
        <end position="346"/>
    </location>
</feature>
<feature type="compositionally biased region" description="Basic and acidic residues" evidence="2">
    <location>
        <begin position="305"/>
        <end position="346"/>
    </location>
</feature>
<reference evidence="3" key="1">
    <citation type="submission" date="2021-01" db="EMBL/GenBank/DDBJ databases">
        <authorList>
            <person name="Corre E."/>
            <person name="Pelletier E."/>
            <person name="Niang G."/>
            <person name="Scheremetjew M."/>
            <person name="Finn R."/>
            <person name="Kale V."/>
            <person name="Holt S."/>
            <person name="Cochrane G."/>
            <person name="Meng A."/>
            <person name="Brown T."/>
            <person name="Cohen L."/>
        </authorList>
    </citation>
    <scope>NUCLEOTIDE SEQUENCE</scope>
    <source>
        <strain evidence="3">CCMP3107</strain>
    </source>
</reference>
<keyword evidence="1" id="KW-0175">Coiled coil</keyword>
<feature type="coiled-coil region" evidence="1">
    <location>
        <begin position="145"/>
        <end position="179"/>
    </location>
</feature>
<feature type="compositionally biased region" description="Polar residues" evidence="2">
    <location>
        <begin position="265"/>
        <end position="277"/>
    </location>
</feature>
<dbReference type="InterPro" id="IPR026205">
    <property type="entry name" value="PIBF1"/>
</dbReference>
<accession>A0A7S3XMW6</accession>
<dbReference type="PANTHER" id="PTHR18950:SF0">
    <property type="entry name" value="PROGESTERONE IMMUNOMODULATORY BINDING FACTOR 1"/>
    <property type="match status" value="1"/>
</dbReference>
<evidence type="ECO:0000256" key="1">
    <source>
        <dbReference type="SAM" id="Coils"/>
    </source>
</evidence>
<sequence length="346" mass="37878">MNLKNTSDQNERFLEARLTEATERLVIYEKLEVDLDTAILRAGGGNSPQHGGGSGAVGELAGAVPTCPRRRVQQAIQLAQRLVRSEGELTSLKEQKDKLEAEVLEANQRAEVAERELQAVQAPTKYMVDAIRKAESEGSAWKVQVSSLEKEKHQQHHRIQCLEEDNMALRKKLKRALSHQKDIASLKAMIKAMQLEEKSSAAEAVQKRSARASQSSPELLVDEAQAFIGGPRSSGAEQYFPAQMMLKTGVDTDQKDQDNGEPALGSNSTLQLPSCQQKMGDPNATGPLETALSSGAESPPTMGKLLEKMLQHRSDRETSAASTEERASFHDEASGIIWHEQKSISS</sequence>
<protein>
    <submittedName>
        <fullName evidence="3">Uncharacterized protein</fullName>
    </submittedName>
</protein>
<dbReference type="PANTHER" id="PTHR18950">
    <property type="entry name" value="PROGESTERONE-INDUCED BLOCKING FACTOR 1"/>
    <property type="match status" value="1"/>
</dbReference>